<dbReference type="RefSeq" id="WP_126780751.1">
    <property type="nucleotide sequence ID" value="NZ_PIQC01000003.1"/>
</dbReference>
<feature type="domain" description="Transposase IS200-like" evidence="1">
    <location>
        <begin position="8"/>
        <end position="134"/>
    </location>
</feature>
<dbReference type="InterPro" id="IPR002686">
    <property type="entry name" value="Transposase_17"/>
</dbReference>
<comment type="caution">
    <text evidence="2">The sequence shown here is derived from an EMBL/GenBank/DDBJ whole genome shotgun (WGS) entry which is preliminary data.</text>
</comment>
<dbReference type="Pfam" id="PF01797">
    <property type="entry name" value="Y1_Tnp"/>
    <property type="match status" value="1"/>
</dbReference>
<dbReference type="GO" id="GO:0043565">
    <property type="term" value="F:sequence-specific DNA binding"/>
    <property type="evidence" value="ECO:0007669"/>
    <property type="project" value="TreeGrafter"/>
</dbReference>
<dbReference type="PANTHER" id="PTHR36966:SF1">
    <property type="entry name" value="REP-ASSOCIATED TYROSINE TRANSPOSASE"/>
    <property type="match status" value="1"/>
</dbReference>
<dbReference type="GO" id="GO:0004803">
    <property type="term" value="F:transposase activity"/>
    <property type="evidence" value="ECO:0007669"/>
    <property type="project" value="InterPro"/>
</dbReference>
<dbReference type="NCBIfam" id="NF047646">
    <property type="entry name" value="REP_Tyr_transpos"/>
    <property type="match status" value="1"/>
</dbReference>
<reference evidence="3" key="1">
    <citation type="journal article" date="2018" name="Front. Microbiol.">
        <title>Genome-Based Analysis Reveals the Taxonomy and Diversity of the Family Idiomarinaceae.</title>
        <authorList>
            <person name="Liu Y."/>
            <person name="Lai Q."/>
            <person name="Shao Z."/>
        </authorList>
    </citation>
    <scope>NUCLEOTIDE SEQUENCE [LARGE SCALE GENOMIC DNA]</scope>
    <source>
        <strain evidence="3">R22</strain>
    </source>
</reference>
<dbReference type="AlphaFoldDB" id="A0A432Z1R8"/>
<name>A0A432Z1R8_9GAMM</name>
<proteinExistence type="predicted"/>
<evidence type="ECO:0000259" key="1">
    <source>
        <dbReference type="SMART" id="SM01321"/>
    </source>
</evidence>
<protein>
    <submittedName>
        <fullName evidence="2">Transposase</fullName>
    </submittedName>
</protein>
<dbReference type="PANTHER" id="PTHR36966">
    <property type="entry name" value="REP-ASSOCIATED TYROSINE TRANSPOSASE"/>
    <property type="match status" value="1"/>
</dbReference>
<dbReference type="EMBL" id="PIQC01000003">
    <property type="protein sequence ID" value="RUO71821.1"/>
    <property type="molecule type" value="Genomic_DNA"/>
</dbReference>
<dbReference type="InterPro" id="IPR052715">
    <property type="entry name" value="RAYT_transposase"/>
</dbReference>
<keyword evidence="3" id="KW-1185">Reference proteome</keyword>
<dbReference type="SMART" id="SM01321">
    <property type="entry name" value="Y1_Tnp"/>
    <property type="match status" value="1"/>
</dbReference>
<dbReference type="Gene3D" id="3.30.70.1290">
    <property type="entry name" value="Transposase IS200-like"/>
    <property type="match status" value="1"/>
</dbReference>
<dbReference type="InterPro" id="IPR036515">
    <property type="entry name" value="Transposase_17_sf"/>
</dbReference>
<dbReference type="OrthoDB" id="9794403at2"/>
<evidence type="ECO:0000313" key="3">
    <source>
        <dbReference type="Proteomes" id="UP000288058"/>
    </source>
</evidence>
<dbReference type="GO" id="GO:0006313">
    <property type="term" value="P:DNA transposition"/>
    <property type="evidence" value="ECO:0007669"/>
    <property type="project" value="InterPro"/>
</dbReference>
<dbReference type="SUPFAM" id="SSF143422">
    <property type="entry name" value="Transposase IS200-like"/>
    <property type="match status" value="1"/>
</dbReference>
<dbReference type="Proteomes" id="UP000288058">
    <property type="component" value="Unassembled WGS sequence"/>
</dbReference>
<organism evidence="2 3">
    <name type="scientific">Idiomarina ramblicola</name>
    <dbReference type="NCBI Taxonomy" id="263724"/>
    <lineage>
        <taxon>Bacteria</taxon>
        <taxon>Pseudomonadati</taxon>
        <taxon>Pseudomonadota</taxon>
        <taxon>Gammaproteobacteria</taxon>
        <taxon>Alteromonadales</taxon>
        <taxon>Idiomarinaceae</taxon>
        <taxon>Idiomarina</taxon>
    </lineage>
</organism>
<accession>A0A432Z1R8</accession>
<evidence type="ECO:0000313" key="2">
    <source>
        <dbReference type="EMBL" id="RUO71821.1"/>
    </source>
</evidence>
<sequence>MTRVRRYYEGGWYFFTVCTHKRQKILTRPDVLAALRSAVKETMQTHPFEIEAWIVMPDHLHCVLRIMDTNVPVRWAKIKALTSKALPEFSSKNYNTHYKNKSRQKRRLNSLWQKGYWEHTIRNEKELYMYLLYCCFNPVKHRYVSNATEWPYSTLNQYLRNRRYPADWAHINESWVDSNLAAYDP</sequence>
<gene>
    <name evidence="2" type="ORF">CWI78_04710</name>
</gene>